<organism evidence="1">
    <name type="scientific">Timema cristinae</name>
    <name type="common">Walking stick</name>
    <dbReference type="NCBI Taxonomy" id="61476"/>
    <lineage>
        <taxon>Eukaryota</taxon>
        <taxon>Metazoa</taxon>
        <taxon>Ecdysozoa</taxon>
        <taxon>Arthropoda</taxon>
        <taxon>Hexapoda</taxon>
        <taxon>Insecta</taxon>
        <taxon>Pterygota</taxon>
        <taxon>Neoptera</taxon>
        <taxon>Polyneoptera</taxon>
        <taxon>Phasmatodea</taxon>
        <taxon>Timematodea</taxon>
        <taxon>Timematoidea</taxon>
        <taxon>Timematidae</taxon>
        <taxon>Timema</taxon>
    </lineage>
</organism>
<gene>
    <name evidence="1" type="ORF">TCEB3V08_LOCUS10804</name>
</gene>
<sequence>MFGTRTKKFGTRKRGQEEVEGVMSLLRGVVMRCCDVNRCHVTEPFRSVLHIPENHTKVT</sequence>
<reference evidence="1" key="1">
    <citation type="submission" date="2020-11" db="EMBL/GenBank/DDBJ databases">
        <authorList>
            <person name="Tran Van P."/>
        </authorList>
    </citation>
    <scope>NUCLEOTIDE SEQUENCE</scope>
</reference>
<evidence type="ECO:0000313" key="1">
    <source>
        <dbReference type="EMBL" id="CAD7411130.1"/>
    </source>
</evidence>
<proteinExistence type="predicted"/>
<accession>A0A7R9H7Y5</accession>
<name>A0A7R9H7Y5_TIMCR</name>
<dbReference type="AlphaFoldDB" id="A0A7R9H7Y5"/>
<protein>
    <submittedName>
        <fullName evidence="1">Uncharacterized protein</fullName>
    </submittedName>
</protein>
<dbReference type="EMBL" id="OC322033">
    <property type="protein sequence ID" value="CAD7411130.1"/>
    <property type="molecule type" value="Genomic_DNA"/>
</dbReference>